<evidence type="ECO:0000313" key="2">
    <source>
        <dbReference type="EMBL" id="KAJ7335168.1"/>
    </source>
</evidence>
<dbReference type="EMBL" id="JAPFRF010000004">
    <property type="protein sequence ID" value="KAJ7335168.1"/>
    <property type="molecule type" value="Genomic_DNA"/>
</dbReference>
<organism evidence="2 3">
    <name type="scientific">Phrynocephalus forsythii</name>
    <dbReference type="NCBI Taxonomy" id="171643"/>
    <lineage>
        <taxon>Eukaryota</taxon>
        <taxon>Metazoa</taxon>
        <taxon>Chordata</taxon>
        <taxon>Craniata</taxon>
        <taxon>Vertebrata</taxon>
        <taxon>Euteleostomi</taxon>
        <taxon>Lepidosauria</taxon>
        <taxon>Squamata</taxon>
        <taxon>Bifurcata</taxon>
        <taxon>Unidentata</taxon>
        <taxon>Episquamata</taxon>
        <taxon>Toxicofera</taxon>
        <taxon>Iguania</taxon>
        <taxon>Acrodonta</taxon>
        <taxon>Agamidae</taxon>
        <taxon>Agaminae</taxon>
        <taxon>Phrynocephalus</taxon>
    </lineage>
</organism>
<comment type="caution">
    <text evidence="2">The sequence shown here is derived from an EMBL/GenBank/DDBJ whole genome shotgun (WGS) entry which is preliminary data.</text>
</comment>
<proteinExistence type="predicted"/>
<sequence>MDRGISLDQRENSGISRQRGGDPDFLGSAMASAKSPPAPGSAGEAMLPASGSAKGVAVSGERLEAEEDDELCSGRDVDSASNADSENYSDFWNKFCWTAVEFYETVPFAIMDEYSSYAFDLSLFAQTPTPVSPSGDVGDEEQGLYPCPN</sequence>
<evidence type="ECO:0000256" key="1">
    <source>
        <dbReference type="SAM" id="MobiDB-lite"/>
    </source>
</evidence>
<evidence type="ECO:0000313" key="3">
    <source>
        <dbReference type="Proteomes" id="UP001142489"/>
    </source>
</evidence>
<dbReference type="AlphaFoldDB" id="A0A9Q0XZ83"/>
<protein>
    <submittedName>
        <fullName evidence="2">Uncharacterized protein</fullName>
    </submittedName>
</protein>
<feature type="compositionally biased region" description="Low complexity" evidence="1">
    <location>
        <begin position="27"/>
        <end position="45"/>
    </location>
</feature>
<dbReference type="Proteomes" id="UP001142489">
    <property type="component" value="Unassembled WGS sequence"/>
</dbReference>
<dbReference type="OrthoDB" id="79252at2759"/>
<accession>A0A9Q0XZ83</accession>
<feature type="region of interest" description="Disordered" evidence="1">
    <location>
        <begin position="1"/>
        <end position="86"/>
    </location>
</feature>
<gene>
    <name evidence="2" type="ORF">JRQ81_013109</name>
</gene>
<feature type="compositionally biased region" description="Basic and acidic residues" evidence="1">
    <location>
        <begin position="1"/>
        <end position="11"/>
    </location>
</feature>
<name>A0A9Q0XZ83_9SAUR</name>
<reference evidence="2" key="1">
    <citation type="journal article" date="2023" name="DNA Res.">
        <title>Chromosome-level genome assembly of Phrynocephalus forsythii using third-generation DNA sequencing and Hi-C analysis.</title>
        <authorList>
            <person name="Qi Y."/>
            <person name="Zhao W."/>
            <person name="Zhao Y."/>
            <person name="Niu C."/>
            <person name="Cao S."/>
            <person name="Zhang Y."/>
        </authorList>
    </citation>
    <scope>NUCLEOTIDE SEQUENCE</scope>
    <source>
        <tissue evidence="2">Muscle</tissue>
    </source>
</reference>
<keyword evidence="3" id="KW-1185">Reference proteome</keyword>